<organism evidence="1 2">
    <name type="scientific">Anditalea andensis</name>
    <dbReference type="NCBI Taxonomy" id="1048983"/>
    <lineage>
        <taxon>Bacteria</taxon>
        <taxon>Pseudomonadati</taxon>
        <taxon>Bacteroidota</taxon>
        <taxon>Cytophagia</taxon>
        <taxon>Cytophagales</taxon>
        <taxon>Cytophagaceae</taxon>
        <taxon>Anditalea</taxon>
    </lineage>
</organism>
<gene>
    <name evidence="1" type="ORF">EL17_06815</name>
</gene>
<dbReference type="Proteomes" id="UP000027821">
    <property type="component" value="Unassembled WGS sequence"/>
</dbReference>
<evidence type="ECO:0000313" key="2">
    <source>
        <dbReference type="Proteomes" id="UP000027821"/>
    </source>
</evidence>
<evidence type="ECO:0000313" key="1">
    <source>
        <dbReference type="EMBL" id="KEO74443.1"/>
    </source>
</evidence>
<proteinExistence type="predicted"/>
<comment type="caution">
    <text evidence="1">The sequence shown here is derived from an EMBL/GenBank/DDBJ whole genome shotgun (WGS) entry which is preliminary data.</text>
</comment>
<name>A0A074L3L2_9BACT</name>
<reference evidence="1 2" key="1">
    <citation type="submission" date="2014-04" db="EMBL/GenBank/DDBJ databases">
        <title>Characterization and application of a salt tolerant electro-active bacterium.</title>
        <authorList>
            <person name="Yang L."/>
            <person name="Wei S."/>
            <person name="Tay Q.X.M."/>
        </authorList>
    </citation>
    <scope>NUCLEOTIDE SEQUENCE [LARGE SCALE GENOMIC DNA]</scope>
    <source>
        <strain evidence="1 2">LY1</strain>
    </source>
</reference>
<dbReference type="EMBL" id="JMIH01000015">
    <property type="protein sequence ID" value="KEO74443.1"/>
    <property type="molecule type" value="Genomic_DNA"/>
</dbReference>
<sequence length="92" mass="10528">MKQAGLLARLTFAAFPPCKAGQWHEVDKSFRIHSGTAYSCGDSFGFKPNSLLIPYFRQKHENQFQGILQYCQHHIRSLCAFIMMANYTANLK</sequence>
<accession>A0A074L3L2</accession>
<dbReference type="STRING" id="1048983.EL17_06815"/>
<dbReference type="AlphaFoldDB" id="A0A074L3L2"/>
<protein>
    <submittedName>
        <fullName evidence="1">Uncharacterized protein</fullName>
    </submittedName>
</protein>
<keyword evidence="2" id="KW-1185">Reference proteome</keyword>